<keyword evidence="2" id="KW-1185">Reference proteome</keyword>
<protein>
    <submittedName>
        <fullName evidence="1">Uncharacterized protein</fullName>
    </submittedName>
</protein>
<comment type="caution">
    <text evidence="1">The sequence shown here is derived from an EMBL/GenBank/DDBJ whole genome shotgun (WGS) entry which is preliminary data.</text>
</comment>
<organism evidence="1 2">
    <name type="scientific">Panicum miliaceum</name>
    <name type="common">Proso millet</name>
    <name type="synonym">Broomcorn millet</name>
    <dbReference type="NCBI Taxonomy" id="4540"/>
    <lineage>
        <taxon>Eukaryota</taxon>
        <taxon>Viridiplantae</taxon>
        <taxon>Streptophyta</taxon>
        <taxon>Embryophyta</taxon>
        <taxon>Tracheophyta</taxon>
        <taxon>Spermatophyta</taxon>
        <taxon>Magnoliopsida</taxon>
        <taxon>Liliopsida</taxon>
        <taxon>Poales</taxon>
        <taxon>Poaceae</taxon>
        <taxon>PACMAD clade</taxon>
        <taxon>Panicoideae</taxon>
        <taxon>Panicodae</taxon>
        <taxon>Paniceae</taxon>
        <taxon>Panicinae</taxon>
        <taxon>Panicum</taxon>
        <taxon>Panicum sect. Panicum</taxon>
    </lineage>
</organism>
<sequence length="62" mass="6574">MMVLRMPSTLGQRGLPSFYSASAFSFPPRGPHLSTEASVFSASSLGSTLQCNAVQLDVKIVV</sequence>
<accession>A0A3L6SQA5</accession>
<dbReference type="EMBL" id="PQIB02000004">
    <property type="protein sequence ID" value="RLN24796.1"/>
    <property type="molecule type" value="Genomic_DNA"/>
</dbReference>
<proteinExistence type="predicted"/>
<name>A0A3L6SQA5_PANMI</name>
<evidence type="ECO:0000313" key="1">
    <source>
        <dbReference type="EMBL" id="RLN24796.1"/>
    </source>
</evidence>
<evidence type="ECO:0000313" key="2">
    <source>
        <dbReference type="Proteomes" id="UP000275267"/>
    </source>
</evidence>
<dbReference type="AlphaFoldDB" id="A0A3L6SQA5"/>
<dbReference type="Proteomes" id="UP000275267">
    <property type="component" value="Unassembled WGS sequence"/>
</dbReference>
<gene>
    <name evidence="1" type="ORF">C2845_PM07G12000</name>
</gene>
<reference evidence="2" key="1">
    <citation type="journal article" date="2019" name="Nat. Commun.">
        <title>The genome of broomcorn millet.</title>
        <authorList>
            <person name="Zou C."/>
            <person name="Miki D."/>
            <person name="Li D."/>
            <person name="Tang Q."/>
            <person name="Xiao L."/>
            <person name="Rajput S."/>
            <person name="Deng P."/>
            <person name="Jia W."/>
            <person name="Huang R."/>
            <person name="Zhang M."/>
            <person name="Sun Y."/>
            <person name="Hu J."/>
            <person name="Fu X."/>
            <person name="Schnable P.S."/>
            <person name="Li F."/>
            <person name="Zhang H."/>
            <person name="Feng B."/>
            <person name="Zhu X."/>
            <person name="Liu R."/>
            <person name="Schnable J.C."/>
            <person name="Zhu J.-K."/>
            <person name="Zhang H."/>
        </authorList>
    </citation>
    <scope>NUCLEOTIDE SEQUENCE [LARGE SCALE GENOMIC DNA]</scope>
</reference>